<keyword evidence="1 10" id="KW-0547">Nucleotide-binding</keyword>
<evidence type="ECO:0000256" key="1">
    <source>
        <dbReference type="ARBA" id="ARBA00022741"/>
    </source>
</evidence>
<dbReference type="InterPro" id="IPR027417">
    <property type="entry name" value="P-loop_NTPase"/>
</dbReference>
<evidence type="ECO:0000313" key="12">
    <source>
        <dbReference type="EMBL" id="MFG6487137.1"/>
    </source>
</evidence>
<keyword evidence="3 10" id="KW-0347">Helicase</keyword>
<evidence type="ECO:0000256" key="2">
    <source>
        <dbReference type="ARBA" id="ARBA00022801"/>
    </source>
</evidence>
<evidence type="ECO:0000256" key="6">
    <source>
        <dbReference type="ARBA" id="ARBA00034617"/>
    </source>
</evidence>
<dbReference type="EC" id="5.6.2.4" evidence="7"/>
<evidence type="ECO:0000256" key="3">
    <source>
        <dbReference type="ARBA" id="ARBA00022806"/>
    </source>
</evidence>
<comment type="caution">
    <text evidence="12">The sequence shown here is derived from an EMBL/GenBank/DDBJ whole genome shotgun (WGS) entry which is preliminary data.</text>
</comment>
<feature type="binding site" evidence="10">
    <location>
        <begin position="32"/>
        <end position="39"/>
    </location>
    <ligand>
        <name>ATP</name>
        <dbReference type="ChEBI" id="CHEBI:30616"/>
    </ligand>
</feature>
<dbReference type="PANTHER" id="PTHR11070">
    <property type="entry name" value="UVRD / RECB / PCRA DNA HELICASE FAMILY MEMBER"/>
    <property type="match status" value="1"/>
</dbReference>
<evidence type="ECO:0000259" key="11">
    <source>
        <dbReference type="PROSITE" id="PS51198"/>
    </source>
</evidence>
<sequence length="650" mass="70849">MSDPAFQPTHITPSEEQIAIQRHRGRLLLVEANAGAAKTTTLALRIAQALQRGAEPQTVLALTYTAPAVAALKERLAHVGVPRATVQQLRIQTFEAFALGVLTQAEGTKTQVVTSHEQVRPYVVRAIDMAQSMPEERYPEELMTDATPGNLVEGLLKSFDVLKGRMVFEHLDPEEGLTPQLADELGFGYLTMRAWRCNEFIRKGGHPDRPEFRFDGDGVYDLARMLLTGEIDAGDTALQLGLSLICVDEMHDVNRAAFTVLKAVLAAHPRAGFVGVGDRDQVIHSQTGAEAGFMGEHFTAEIGQPTVLPLTQSRRFSPQLARHVGALARKPYAADAALHTAIQLAPCESHRLAAAFIARLAQSHHQQQALASLRVLLRHPAQSVLIEHELLRLGVPYGAVGFAPYLERAETLLVRGLYAYACDDFTGFEDAAQRAGLLDALLLFSGAKVDSIELRHLDSTEAQRAAVGEASASLDSTRTFIEAHVLRSANAGARRRLEAAMAVLRSNDIDAFEASFLTALDALALATRVFVRRQDAEQVADNIAQLHRVAVAEGTGVDGAFRLFSAMAQARRRLRANERVVLSGIEAAKGLEFDHVVIPHLSQGEFGDGSAENRNLLYVAMTRARCRLTVMHDTGRPSRFLKDAEMTGPT</sequence>
<reference evidence="12 13" key="1">
    <citation type="submission" date="2024-08" db="EMBL/GenBank/DDBJ databases">
        <authorList>
            <person name="Lu H."/>
        </authorList>
    </citation>
    <scope>NUCLEOTIDE SEQUENCE [LARGE SCALE GENOMIC DNA]</scope>
    <source>
        <strain evidence="12 13">BYS78W</strain>
    </source>
</reference>
<comment type="catalytic activity">
    <reaction evidence="9">
        <text>ATP + H2O = ADP + phosphate + H(+)</text>
        <dbReference type="Rhea" id="RHEA:13065"/>
        <dbReference type="ChEBI" id="CHEBI:15377"/>
        <dbReference type="ChEBI" id="CHEBI:15378"/>
        <dbReference type="ChEBI" id="CHEBI:30616"/>
        <dbReference type="ChEBI" id="CHEBI:43474"/>
        <dbReference type="ChEBI" id="CHEBI:456216"/>
        <dbReference type="EC" id="5.6.2.4"/>
    </reaction>
</comment>
<evidence type="ECO:0000256" key="5">
    <source>
        <dbReference type="ARBA" id="ARBA00023235"/>
    </source>
</evidence>
<evidence type="ECO:0000256" key="4">
    <source>
        <dbReference type="ARBA" id="ARBA00022840"/>
    </source>
</evidence>
<gene>
    <name evidence="12" type="ORF">ACG04R_10690</name>
</gene>
<keyword evidence="2 10" id="KW-0378">Hydrolase</keyword>
<proteinExistence type="predicted"/>
<dbReference type="Proteomes" id="UP001606134">
    <property type="component" value="Unassembled WGS sequence"/>
</dbReference>
<name>A0ABW7HBF4_9BURK</name>
<dbReference type="PANTHER" id="PTHR11070:SF2">
    <property type="entry name" value="ATP-DEPENDENT DNA HELICASE SRS2"/>
    <property type="match status" value="1"/>
</dbReference>
<dbReference type="InterPro" id="IPR014017">
    <property type="entry name" value="DNA_helicase_UvrD-like_C"/>
</dbReference>
<accession>A0ABW7HBF4</accession>
<dbReference type="EMBL" id="JBIGIC010000004">
    <property type="protein sequence ID" value="MFG6487137.1"/>
    <property type="molecule type" value="Genomic_DNA"/>
</dbReference>
<dbReference type="Pfam" id="PF13361">
    <property type="entry name" value="UvrD_C"/>
    <property type="match status" value="1"/>
</dbReference>
<keyword evidence="4 10" id="KW-0067">ATP-binding</keyword>
<dbReference type="InterPro" id="IPR000212">
    <property type="entry name" value="DNA_helicase_UvrD/REP"/>
</dbReference>
<dbReference type="InterPro" id="IPR014016">
    <property type="entry name" value="UvrD-like_ATP-bd"/>
</dbReference>
<evidence type="ECO:0000313" key="13">
    <source>
        <dbReference type="Proteomes" id="UP001606134"/>
    </source>
</evidence>
<evidence type="ECO:0000256" key="9">
    <source>
        <dbReference type="ARBA" id="ARBA00048988"/>
    </source>
</evidence>
<organism evidence="12 13">
    <name type="scientific">Pelomonas candidula</name>
    <dbReference type="NCBI Taxonomy" id="3299025"/>
    <lineage>
        <taxon>Bacteria</taxon>
        <taxon>Pseudomonadati</taxon>
        <taxon>Pseudomonadota</taxon>
        <taxon>Betaproteobacteria</taxon>
        <taxon>Burkholderiales</taxon>
        <taxon>Sphaerotilaceae</taxon>
        <taxon>Roseateles</taxon>
    </lineage>
</organism>
<feature type="domain" description="UvrD-like helicase ATP-binding" evidence="11">
    <location>
        <begin position="11"/>
        <end position="317"/>
    </location>
</feature>
<keyword evidence="5" id="KW-0413">Isomerase</keyword>
<dbReference type="SUPFAM" id="SSF52540">
    <property type="entry name" value="P-loop containing nucleoside triphosphate hydrolases"/>
    <property type="match status" value="1"/>
</dbReference>
<evidence type="ECO:0000256" key="7">
    <source>
        <dbReference type="ARBA" id="ARBA00034808"/>
    </source>
</evidence>
<dbReference type="Gene3D" id="1.10.486.10">
    <property type="entry name" value="PCRA, domain 4"/>
    <property type="match status" value="1"/>
</dbReference>
<evidence type="ECO:0000256" key="8">
    <source>
        <dbReference type="ARBA" id="ARBA00034923"/>
    </source>
</evidence>
<evidence type="ECO:0000256" key="10">
    <source>
        <dbReference type="PROSITE-ProRule" id="PRU00560"/>
    </source>
</evidence>
<dbReference type="Gene3D" id="3.40.50.300">
    <property type="entry name" value="P-loop containing nucleotide triphosphate hydrolases"/>
    <property type="match status" value="3"/>
</dbReference>
<dbReference type="PROSITE" id="PS51198">
    <property type="entry name" value="UVRD_HELICASE_ATP_BIND"/>
    <property type="match status" value="1"/>
</dbReference>
<protein>
    <recommendedName>
        <fullName evidence="7">DNA 3'-5' helicase</fullName>
        <ecNumber evidence="7">5.6.2.4</ecNumber>
    </recommendedName>
    <alternativeName>
        <fullName evidence="8">DNA 3'-5' helicase II</fullName>
    </alternativeName>
</protein>
<keyword evidence="13" id="KW-1185">Reference proteome</keyword>
<comment type="catalytic activity">
    <reaction evidence="6">
        <text>Couples ATP hydrolysis with the unwinding of duplex DNA by translocating in the 3'-5' direction.</text>
        <dbReference type="EC" id="5.6.2.4"/>
    </reaction>
</comment>
<dbReference type="RefSeq" id="WP_394409375.1">
    <property type="nucleotide sequence ID" value="NZ_JBIGIC010000004.1"/>
</dbReference>
<dbReference type="Pfam" id="PF00580">
    <property type="entry name" value="UvrD-helicase"/>
    <property type="match status" value="1"/>
</dbReference>